<gene>
    <name evidence="11" type="ORF">V1478_007711</name>
</gene>
<comment type="similarity">
    <text evidence="10">Belongs to the ELO family.</text>
</comment>
<keyword evidence="6 10" id="KW-1133">Transmembrane helix</keyword>
<evidence type="ECO:0000256" key="4">
    <source>
        <dbReference type="ARBA" id="ARBA00022692"/>
    </source>
</evidence>
<dbReference type="GO" id="GO:0016020">
    <property type="term" value="C:membrane"/>
    <property type="evidence" value="ECO:0007669"/>
    <property type="project" value="UniProtKB-SubCell"/>
</dbReference>
<proteinExistence type="inferred from homology"/>
<comment type="caution">
    <text evidence="11">The sequence shown here is derived from an EMBL/GenBank/DDBJ whole genome shotgun (WGS) entry which is preliminary data.</text>
</comment>
<feature type="transmembrane region" description="Helical" evidence="10">
    <location>
        <begin position="213"/>
        <end position="232"/>
    </location>
</feature>
<evidence type="ECO:0000256" key="7">
    <source>
        <dbReference type="ARBA" id="ARBA00023098"/>
    </source>
</evidence>
<accession>A0ABD2AWR0</accession>
<feature type="transmembrane region" description="Helical" evidence="10">
    <location>
        <begin position="39"/>
        <end position="58"/>
    </location>
</feature>
<keyword evidence="12" id="KW-1185">Reference proteome</keyword>
<dbReference type="GO" id="GO:0009922">
    <property type="term" value="F:fatty acid elongase activity"/>
    <property type="evidence" value="ECO:0007669"/>
    <property type="project" value="UniProtKB-EC"/>
</dbReference>
<feature type="transmembrane region" description="Helical" evidence="10">
    <location>
        <begin position="273"/>
        <end position="293"/>
    </location>
</feature>
<evidence type="ECO:0000256" key="2">
    <source>
        <dbReference type="ARBA" id="ARBA00022516"/>
    </source>
</evidence>
<dbReference type="GO" id="GO:0006633">
    <property type="term" value="P:fatty acid biosynthetic process"/>
    <property type="evidence" value="ECO:0007669"/>
    <property type="project" value="UniProtKB-KW"/>
</dbReference>
<protein>
    <recommendedName>
        <fullName evidence="10">Elongation of very long chain fatty acids protein</fullName>
        <ecNumber evidence="10">2.3.1.199</ecNumber>
    </recommendedName>
    <alternativeName>
        <fullName evidence="10">Very-long-chain 3-oxoacyl-CoA synthase</fullName>
    </alternativeName>
</protein>
<keyword evidence="9 10" id="KW-0275">Fatty acid biosynthesis</keyword>
<keyword evidence="7 10" id="KW-0443">Lipid metabolism</keyword>
<evidence type="ECO:0000256" key="10">
    <source>
        <dbReference type="RuleBase" id="RU361115"/>
    </source>
</evidence>
<comment type="subcellular location">
    <subcellularLocation>
        <location evidence="1">Membrane</location>
        <topology evidence="1">Multi-pass membrane protein</topology>
    </subcellularLocation>
</comment>
<keyword evidence="5 10" id="KW-0276">Fatty acid metabolism</keyword>
<sequence length="349" mass="40788">MNITGVPPIDKMANIYDNSLVRFWHFLFHDLSDPRTRNWFLVSSPVPGLSILIGYHYFIHSWGPKYMEHRKPFQMKNVLVMYNLIQVLLSTWIFIEGLSSAWLTKYSFKCEPVDFSESPDALRIARIVHVYFLAKLTELLDTVFFVLRKKEKQVTFLHVYHHTVMPMIAWGATKYYPGGHGTFIGRNTDKLTMLTMAVDSTIAAIDRCVFEGLINSFVHIVMYTYYLLAALLPQYQKYLWWKKYITTLQMGQFCLAFLHNSQLLLYDCGYPRWSVVLTLPNAIFFYLLFSDFYKMAYEPDRRKKSTTTANGKIESNGIARKVNGNDYDEDTSNVSSIRKIKVVDKRKED</sequence>
<evidence type="ECO:0000256" key="1">
    <source>
        <dbReference type="ARBA" id="ARBA00004141"/>
    </source>
</evidence>
<organism evidence="11 12">
    <name type="scientific">Vespula squamosa</name>
    <name type="common">Southern yellow jacket</name>
    <name type="synonym">Wasp</name>
    <dbReference type="NCBI Taxonomy" id="30214"/>
    <lineage>
        <taxon>Eukaryota</taxon>
        <taxon>Metazoa</taxon>
        <taxon>Ecdysozoa</taxon>
        <taxon>Arthropoda</taxon>
        <taxon>Hexapoda</taxon>
        <taxon>Insecta</taxon>
        <taxon>Pterygota</taxon>
        <taxon>Neoptera</taxon>
        <taxon>Endopterygota</taxon>
        <taxon>Hymenoptera</taxon>
        <taxon>Apocrita</taxon>
        <taxon>Aculeata</taxon>
        <taxon>Vespoidea</taxon>
        <taxon>Vespidae</taxon>
        <taxon>Vespinae</taxon>
        <taxon>Vespula</taxon>
    </lineage>
</organism>
<dbReference type="PANTHER" id="PTHR11157">
    <property type="entry name" value="FATTY ACID ACYL TRANSFERASE-RELATED"/>
    <property type="match status" value="1"/>
</dbReference>
<dbReference type="InterPro" id="IPR002076">
    <property type="entry name" value="ELO_fam"/>
</dbReference>
<reference evidence="11 12" key="1">
    <citation type="journal article" date="2024" name="Ann. Entomol. Soc. Am.">
        <title>Genomic analyses of the southern and eastern yellowjacket wasps (Hymenoptera: Vespidae) reveal evolutionary signatures of social life.</title>
        <authorList>
            <person name="Catto M.A."/>
            <person name="Caine P.B."/>
            <person name="Orr S.E."/>
            <person name="Hunt B.G."/>
            <person name="Goodisman M.A.D."/>
        </authorList>
    </citation>
    <scope>NUCLEOTIDE SEQUENCE [LARGE SCALE GENOMIC DNA]</scope>
    <source>
        <strain evidence="11">233</strain>
        <tissue evidence="11">Head and thorax</tissue>
    </source>
</reference>
<dbReference type="PROSITE" id="PS01188">
    <property type="entry name" value="ELO"/>
    <property type="match status" value="1"/>
</dbReference>
<comment type="catalytic activity">
    <reaction evidence="10">
        <text>a very-long-chain acyl-CoA + malonyl-CoA + H(+) = a very-long-chain 3-oxoacyl-CoA + CO2 + CoA</text>
        <dbReference type="Rhea" id="RHEA:32727"/>
        <dbReference type="ChEBI" id="CHEBI:15378"/>
        <dbReference type="ChEBI" id="CHEBI:16526"/>
        <dbReference type="ChEBI" id="CHEBI:57287"/>
        <dbReference type="ChEBI" id="CHEBI:57384"/>
        <dbReference type="ChEBI" id="CHEBI:90725"/>
        <dbReference type="ChEBI" id="CHEBI:90736"/>
        <dbReference type="EC" id="2.3.1.199"/>
    </reaction>
</comment>
<name>A0ABD2AWR0_VESSQ</name>
<dbReference type="PANTHER" id="PTHR11157:SF153">
    <property type="entry name" value="ELONGATION OF VERY LONG CHAIN FATTY ACIDS PROTEIN"/>
    <property type="match status" value="1"/>
</dbReference>
<dbReference type="AlphaFoldDB" id="A0ABD2AWR0"/>
<keyword evidence="3 10" id="KW-0808">Transferase</keyword>
<evidence type="ECO:0000313" key="11">
    <source>
        <dbReference type="EMBL" id="KAL2725038.1"/>
    </source>
</evidence>
<keyword evidence="8 10" id="KW-0472">Membrane</keyword>
<evidence type="ECO:0000256" key="5">
    <source>
        <dbReference type="ARBA" id="ARBA00022832"/>
    </source>
</evidence>
<evidence type="ECO:0000256" key="9">
    <source>
        <dbReference type="ARBA" id="ARBA00023160"/>
    </source>
</evidence>
<feature type="transmembrane region" description="Helical" evidence="10">
    <location>
        <begin position="124"/>
        <end position="147"/>
    </location>
</feature>
<dbReference type="EMBL" id="JAUDFV010000138">
    <property type="protein sequence ID" value="KAL2725038.1"/>
    <property type="molecule type" value="Genomic_DNA"/>
</dbReference>
<keyword evidence="4 10" id="KW-0812">Transmembrane</keyword>
<dbReference type="EC" id="2.3.1.199" evidence="10"/>
<evidence type="ECO:0000256" key="8">
    <source>
        <dbReference type="ARBA" id="ARBA00023136"/>
    </source>
</evidence>
<evidence type="ECO:0000256" key="6">
    <source>
        <dbReference type="ARBA" id="ARBA00022989"/>
    </source>
</evidence>
<dbReference type="InterPro" id="IPR030457">
    <property type="entry name" value="ELO_CS"/>
</dbReference>
<dbReference type="Pfam" id="PF01151">
    <property type="entry name" value="ELO"/>
    <property type="match status" value="2"/>
</dbReference>
<evidence type="ECO:0000256" key="3">
    <source>
        <dbReference type="ARBA" id="ARBA00022679"/>
    </source>
</evidence>
<dbReference type="Proteomes" id="UP001607302">
    <property type="component" value="Unassembled WGS sequence"/>
</dbReference>
<evidence type="ECO:0000313" key="12">
    <source>
        <dbReference type="Proteomes" id="UP001607302"/>
    </source>
</evidence>
<feature type="transmembrane region" description="Helical" evidence="10">
    <location>
        <begin position="79"/>
        <end position="104"/>
    </location>
</feature>
<keyword evidence="2 10" id="KW-0444">Lipid biosynthesis</keyword>